<proteinExistence type="predicted"/>
<name>A0ABN1EBL4_SACER</name>
<sequence>MTRRVLALFVLVVLAAPACASIPESSDPEAVKRVDEANTTMPVTPPPDGIDSLELVRHFVDAGAAPENDHATARMHLSPAAGRVWVPPPGMLIVDHVDTIPAPSPVPLPDGVQLVSLQAERIGRLLADQSFVPESGEYNAQVRVERQANGQWRITNPPVELVVSKPAFEVNYRQVPVYFFDHDWSGVVPDMRYVVSQPASTLPRRVVDLLMTGPSEGLRTSLNNAIPPQVQPKTNVSETADGALEVNLSSVGDLPHEARRLIAAQIVLSLQSVSNARVRLQEEGSSLLRDGKDLRTTDFVSYEADNAGRPDLPGLAVASERLHVLDQRAQPVPGPAGSGEYEVVRAAQSADGAQLAAVARNPAGGVTLRVGPYGGQLPEVQLSGTDMTRPSWRGRSELWTVVNRRDIVRLLDDGGRWVPTLIDAREFAAGKEITDLRLSRDGTRVAGVVGGQIIVAGIADEDGHLVLRRPTVLPSRSPDLRVTGVEWLSNRSLVAITDSSAEPVLEFSSDGFQRTPYASANLVQPPTAVAVSPGGKVVVADRSGLWEADDSTDLWTLMQNPIGGNSLPFFPG</sequence>
<organism evidence="3 4">
    <name type="scientific">Saccharopolyspora erythraea</name>
    <name type="common">Streptomyces erythraeus</name>
    <dbReference type="NCBI Taxonomy" id="1836"/>
    <lineage>
        <taxon>Bacteria</taxon>
        <taxon>Bacillati</taxon>
        <taxon>Actinomycetota</taxon>
        <taxon>Actinomycetes</taxon>
        <taxon>Pseudonocardiales</taxon>
        <taxon>Pseudonocardiaceae</taxon>
        <taxon>Saccharopolyspora</taxon>
    </lineage>
</organism>
<accession>A0ABN1EBL4</accession>
<comment type="caution">
    <text evidence="3">The sequence shown here is derived from an EMBL/GenBank/DDBJ whole genome shotgun (WGS) entry which is preliminary data.</text>
</comment>
<feature type="domain" description="GerMN" evidence="2">
    <location>
        <begin position="203"/>
        <end position="291"/>
    </location>
</feature>
<dbReference type="RefSeq" id="WP_231849855.1">
    <property type="nucleotide sequence ID" value="NZ_BAAAGS010000101.1"/>
</dbReference>
<dbReference type="Proteomes" id="UP001500729">
    <property type="component" value="Unassembled WGS sequence"/>
</dbReference>
<dbReference type="SUPFAM" id="SSF75011">
    <property type="entry name" value="3-carboxy-cis,cis-mucoante lactonizing enzyme"/>
    <property type="match status" value="1"/>
</dbReference>
<dbReference type="InterPro" id="IPR018910">
    <property type="entry name" value="LpqB_C"/>
</dbReference>
<evidence type="ECO:0000256" key="1">
    <source>
        <dbReference type="SAM" id="SignalP"/>
    </source>
</evidence>
<dbReference type="Pfam" id="PF10647">
    <property type="entry name" value="Gmad1"/>
    <property type="match status" value="1"/>
</dbReference>
<protein>
    <submittedName>
        <fullName evidence="3">LpqB family beta-propeller domain-containing protein</fullName>
    </submittedName>
</protein>
<feature type="chain" id="PRO_5045468885" evidence="1">
    <location>
        <begin position="21"/>
        <end position="572"/>
    </location>
</feature>
<dbReference type="Pfam" id="PF25976">
    <property type="entry name" value="LpqB_N"/>
    <property type="match status" value="1"/>
</dbReference>
<evidence type="ECO:0000313" key="3">
    <source>
        <dbReference type="EMBL" id="GAA0563024.1"/>
    </source>
</evidence>
<reference evidence="3 4" key="1">
    <citation type="journal article" date="2019" name="Int. J. Syst. Evol. Microbiol.">
        <title>The Global Catalogue of Microorganisms (GCM) 10K type strain sequencing project: providing services to taxonomists for standard genome sequencing and annotation.</title>
        <authorList>
            <consortium name="The Broad Institute Genomics Platform"/>
            <consortium name="The Broad Institute Genome Sequencing Center for Infectious Disease"/>
            <person name="Wu L."/>
            <person name="Ma J."/>
        </authorList>
    </citation>
    <scope>NUCLEOTIDE SEQUENCE [LARGE SCALE GENOMIC DNA]</scope>
    <source>
        <strain evidence="3 4">JCM 10303</strain>
    </source>
</reference>
<dbReference type="InterPro" id="IPR019606">
    <property type="entry name" value="GerMN"/>
</dbReference>
<keyword evidence="1" id="KW-0732">Signal</keyword>
<keyword evidence="4" id="KW-1185">Reference proteome</keyword>
<gene>
    <name evidence="3" type="ORF">GCM10009533_69330</name>
</gene>
<evidence type="ECO:0000259" key="2">
    <source>
        <dbReference type="SMART" id="SM00909"/>
    </source>
</evidence>
<dbReference type="Pfam" id="PF10646">
    <property type="entry name" value="Germane"/>
    <property type="match status" value="1"/>
</dbReference>
<feature type="signal peptide" evidence="1">
    <location>
        <begin position="1"/>
        <end position="20"/>
    </location>
</feature>
<dbReference type="EMBL" id="BAAAGS010000101">
    <property type="protein sequence ID" value="GAA0563024.1"/>
    <property type="molecule type" value="Genomic_DNA"/>
</dbReference>
<evidence type="ECO:0000313" key="4">
    <source>
        <dbReference type="Proteomes" id="UP001500729"/>
    </source>
</evidence>
<dbReference type="InterPro" id="IPR059026">
    <property type="entry name" value="LpqB_N"/>
</dbReference>
<dbReference type="SMART" id="SM00909">
    <property type="entry name" value="Germane"/>
    <property type="match status" value="1"/>
</dbReference>